<keyword evidence="3" id="KW-1185">Reference proteome</keyword>
<organism evidence="2 3">
    <name type="scientific">Roridomyces roridus</name>
    <dbReference type="NCBI Taxonomy" id="1738132"/>
    <lineage>
        <taxon>Eukaryota</taxon>
        <taxon>Fungi</taxon>
        <taxon>Dikarya</taxon>
        <taxon>Basidiomycota</taxon>
        <taxon>Agaricomycotina</taxon>
        <taxon>Agaricomycetes</taxon>
        <taxon>Agaricomycetidae</taxon>
        <taxon>Agaricales</taxon>
        <taxon>Marasmiineae</taxon>
        <taxon>Mycenaceae</taxon>
        <taxon>Roridomyces</taxon>
    </lineage>
</organism>
<evidence type="ECO:0000256" key="1">
    <source>
        <dbReference type="SAM" id="MobiDB-lite"/>
    </source>
</evidence>
<dbReference type="SUPFAM" id="SSF50965">
    <property type="entry name" value="Galactose oxidase, central domain"/>
    <property type="match status" value="1"/>
</dbReference>
<accession>A0AAD7BLL9</accession>
<dbReference type="InterPro" id="IPR015915">
    <property type="entry name" value="Kelch-typ_b-propeller"/>
</dbReference>
<protein>
    <submittedName>
        <fullName evidence="2">Uncharacterized protein</fullName>
    </submittedName>
</protein>
<evidence type="ECO:0000313" key="2">
    <source>
        <dbReference type="EMBL" id="KAJ7624551.1"/>
    </source>
</evidence>
<dbReference type="EMBL" id="JARKIF010000013">
    <property type="protein sequence ID" value="KAJ7624551.1"/>
    <property type="molecule type" value="Genomic_DNA"/>
</dbReference>
<feature type="region of interest" description="Disordered" evidence="1">
    <location>
        <begin position="589"/>
        <end position="608"/>
    </location>
</feature>
<sequence>MAMIDGRIKRSLTRTIMSQIPGELIDAVIDGVQNSPSTLTACSLVCRQWVPRSRYHSFGSIELVRSGNRDTVKSFLHILESPFVTIVPSVREVRISQELSYSTPLSIRDTSSYSAPALSIGDIIRLLGQHGIAPTFISISGYCHNLGRAGPFPSTTRMHWCLMSSFFEDTVDFIHDFTSLECLFLNKKMSFGQIMATGKPCRTLPTSLRELRVVKPQVLTSMLALHSPPIPPRLMVYLIERDGWEDVIVYLTDPRVSSTLRSFTLDNCFAAHLPRLPALRHLCIRKSFRFMASHASIVLASLHLACGAQQLETVELLDSTILTFGFADGGKWKELDSMLADRVAFPCLRAVILGGEDLAVDGRIRPACGQMSLCDAQGILSVQYRSAVHDPFLFVNRFTPSSFPEWISRVRGGQTLSGSAVPKPSAVSPGPRAECSSWVSKDQKKILFLFGAAGRNAAMQHGQVHGHLYSYGYGDMWGWDIGESWTRERMIGNVPSPRGEMACVYHEALDKVILFGGYSPTVPTWFDEMNDTMTSSSSSTNPSPSPVSWRQVLTRGFPAYRAQSWLVIDSKTGKIYLFSGYKNTTYVPSKGSNSENKDKDKHKPKPSSRSFVDLWQLKLDLPGVHFTGVDLEEEARTAVVGPWQRCFACGSTGPWRKCGGTCKGCPFFCDSELLREGWKEHKET</sequence>
<dbReference type="InterPro" id="IPR011043">
    <property type="entry name" value="Gal_Oxase/kelch_b-propeller"/>
</dbReference>
<dbReference type="Proteomes" id="UP001221142">
    <property type="component" value="Unassembled WGS sequence"/>
</dbReference>
<comment type="caution">
    <text evidence="2">The sequence shown here is derived from an EMBL/GenBank/DDBJ whole genome shotgun (WGS) entry which is preliminary data.</text>
</comment>
<dbReference type="AlphaFoldDB" id="A0AAD7BLL9"/>
<dbReference type="Gene3D" id="2.120.10.80">
    <property type="entry name" value="Kelch-type beta propeller"/>
    <property type="match status" value="1"/>
</dbReference>
<gene>
    <name evidence="2" type="ORF">FB45DRAFT_1005464</name>
</gene>
<evidence type="ECO:0000313" key="3">
    <source>
        <dbReference type="Proteomes" id="UP001221142"/>
    </source>
</evidence>
<reference evidence="2" key="1">
    <citation type="submission" date="2023-03" db="EMBL/GenBank/DDBJ databases">
        <title>Massive genome expansion in bonnet fungi (Mycena s.s.) driven by repeated elements and novel gene families across ecological guilds.</title>
        <authorList>
            <consortium name="Lawrence Berkeley National Laboratory"/>
            <person name="Harder C.B."/>
            <person name="Miyauchi S."/>
            <person name="Viragh M."/>
            <person name="Kuo A."/>
            <person name="Thoen E."/>
            <person name="Andreopoulos B."/>
            <person name="Lu D."/>
            <person name="Skrede I."/>
            <person name="Drula E."/>
            <person name="Henrissat B."/>
            <person name="Morin E."/>
            <person name="Kohler A."/>
            <person name="Barry K."/>
            <person name="LaButti K."/>
            <person name="Morin E."/>
            <person name="Salamov A."/>
            <person name="Lipzen A."/>
            <person name="Mereny Z."/>
            <person name="Hegedus B."/>
            <person name="Baldrian P."/>
            <person name="Stursova M."/>
            <person name="Weitz H."/>
            <person name="Taylor A."/>
            <person name="Grigoriev I.V."/>
            <person name="Nagy L.G."/>
            <person name="Martin F."/>
            <person name="Kauserud H."/>
        </authorList>
    </citation>
    <scope>NUCLEOTIDE SEQUENCE</scope>
    <source>
        <strain evidence="2">9284</strain>
    </source>
</reference>
<proteinExistence type="predicted"/>
<name>A0AAD7BLL9_9AGAR</name>